<dbReference type="AlphaFoldDB" id="A0A0U2UGV6"/>
<dbReference type="InterPro" id="IPR023198">
    <property type="entry name" value="PGP-like_dom2"/>
</dbReference>
<dbReference type="GO" id="GO:0005829">
    <property type="term" value="C:cytosol"/>
    <property type="evidence" value="ECO:0007669"/>
    <property type="project" value="TreeGrafter"/>
</dbReference>
<dbReference type="PATRIC" id="fig|162209.4.peg.5311"/>
<protein>
    <submittedName>
        <fullName evidence="1">Haloacid dehalogenase</fullName>
    </submittedName>
</protein>
<dbReference type="SFLD" id="SFLDG01129">
    <property type="entry name" value="C1.5:_HAD__Beta-PGM__Phosphata"/>
    <property type="match status" value="1"/>
</dbReference>
<name>A0A0U2UGV6_9BACL</name>
<dbReference type="GO" id="GO:0008967">
    <property type="term" value="F:phosphoglycolate phosphatase activity"/>
    <property type="evidence" value="ECO:0007669"/>
    <property type="project" value="TreeGrafter"/>
</dbReference>
<dbReference type="InterPro" id="IPR036412">
    <property type="entry name" value="HAD-like_sf"/>
</dbReference>
<dbReference type="PANTHER" id="PTHR43434">
    <property type="entry name" value="PHOSPHOGLYCOLATE PHOSPHATASE"/>
    <property type="match status" value="1"/>
</dbReference>
<dbReference type="Pfam" id="PF00702">
    <property type="entry name" value="Hydrolase"/>
    <property type="match status" value="1"/>
</dbReference>
<dbReference type="RefSeq" id="WP_062410677.1">
    <property type="nucleotide sequence ID" value="NZ_BJCS01000009.1"/>
</dbReference>
<dbReference type="GO" id="GO:0006281">
    <property type="term" value="P:DNA repair"/>
    <property type="evidence" value="ECO:0007669"/>
    <property type="project" value="TreeGrafter"/>
</dbReference>
<proteinExistence type="predicted"/>
<dbReference type="Gene3D" id="3.40.50.1000">
    <property type="entry name" value="HAD superfamily/HAD-like"/>
    <property type="match status" value="1"/>
</dbReference>
<dbReference type="InterPro" id="IPR023214">
    <property type="entry name" value="HAD_sf"/>
</dbReference>
<dbReference type="KEGG" id="pnp:IJ22_50260"/>
<accession>A0A0U2UGV6</accession>
<evidence type="ECO:0000313" key="1">
    <source>
        <dbReference type="EMBL" id="ALS25288.1"/>
    </source>
</evidence>
<gene>
    <name evidence="1" type="ORF">IJ22_50260</name>
</gene>
<dbReference type="SFLD" id="SFLDS00003">
    <property type="entry name" value="Haloacid_Dehalogenase"/>
    <property type="match status" value="1"/>
</dbReference>
<dbReference type="OrthoDB" id="6101375at2"/>
<reference evidence="1 2" key="2">
    <citation type="journal article" date="2016" name="Genome Announc.">
        <title>Complete Genome Sequences of Two Interactive Moderate Thermophiles, Paenibacillus napthalenovorans 32O-Y and Paenibacillus sp. 32O-W.</title>
        <authorList>
            <person name="Butler R.R.III."/>
            <person name="Wang J."/>
            <person name="Stark B.C."/>
            <person name="Pombert J.F."/>
        </authorList>
    </citation>
    <scope>NUCLEOTIDE SEQUENCE [LARGE SCALE GENOMIC DNA]</scope>
    <source>
        <strain evidence="1 2">32O-Y</strain>
    </source>
</reference>
<evidence type="ECO:0000313" key="2">
    <source>
        <dbReference type="Proteomes" id="UP000061660"/>
    </source>
</evidence>
<sequence length="250" mass="28763">MSKQTILFDMDDTLIYCNKFFDSVIDRFADQMKTWFQGYPLSVEELKRKQAQIDLERVMLNGFSPDHFPQSFVDTYEYYSELTGRPKSQEEIGRLLALGSSVYSHSIEPYAHMEETLNELQENGHTLHLYTGGDPAIQMRKVTEAGLDRYFGDRIHITRHKNAEFLNGLIRGYGLDRRNTWMIGNSLRTDILPALKNGIHAIFMPAEREWAYNQVEVDVKPSGAYFTLTSLNQIPKTIHGYTLSKYASGS</sequence>
<dbReference type="SUPFAM" id="SSF56784">
    <property type="entry name" value="HAD-like"/>
    <property type="match status" value="1"/>
</dbReference>
<reference evidence="2" key="1">
    <citation type="submission" date="2015-12" db="EMBL/GenBank/DDBJ databases">
        <title>Complete genome sequences of two moderately thermophilic Paenibacillus species.</title>
        <authorList>
            <person name="Butler R.III."/>
            <person name="Wang J."/>
            <person name="Stark B.C."/>
            <person name="Pombert J.-F."/>
        </authorList>
    </citation>
    <scope>NUCLEOTIDE SEQUENCE [LARGE SCALE GENOMIC DNA]</scope>
    <source>
        <strain evidence="2">32O-Y</strain>
    </source>
</reference>
<organism evidence="1 2">
    <name type="scientific">Paenibacillus naphthalenovorans</name>
    <dbReference type="NCBI Taxonomy" id="162209"/>
    <lineage>
        <taxon>Bacteria</taxon>
        <taxon>Bacillati</taxon>
        <taxon>Bacillota</taxon>
        <taxon>Bacilli</taxon>
        <taxon>Bacillales</taxon>
        <taxon>Paenibacillaceae</taxon>
        <taxon>Paenibacillus</taxon>
    </lineage>
</organism>
<dbReference type="EMBL" id="CP013652">
    <property type="protein sequence ID" value="ALS25288.1"/>
    <property type="molecule type" value="Genomic_DNA"/>
</dbReference>
<dbReference type="STRING" id="162209.IJ22_50260"/>
<keyword evidence="2" id="KW-1185">Reference proteome</keyword>
<dbReference type="InterPro" id="IPR050155">
    <property type="entry name" value="HAD-like_hydrolase_sf"/>
</dbReference>
<dbReference type="PANTHER" id="PTHR43434:SF1">
    <property type="entry name" value="PHOSPHOGLYCOLATE PHOSPHATASE"/>
    <property type="match status" value="1"/>
</dbReference>
<dbReference type="Gene3D" id="1.10.150.240">
    <property type="entry name" value="Putative phosphatase, domain 2"/>
    <property type="match status" value="1"/>
</dbReference>
<dbReference type="Proteomes" id="UP000061660">
    <property type="component" value="Chromosome"/>
</dbReference>